<name>A0A242KM21_ENTMU</name>
<keyword evidence="2" id="KW-0804">Transcription</keyword>
<feature type="domain" description="Mga helix-turn-helix" evidence="3">
    <location>
        <begin position="86"/>
        <end position="162"/>
    </location>
</feature>
<dbReference type="PANTHER" id="PTHR30185">
    <property type="entry name" value="CRYPTIC BETA-GLUCOSIDE BGL OPERON ANTITERMINATOR"/>
    <property type="match status" value="1"/>
</dbReference>
<dbReference type="Gene3D" id="1.10.10.10">
    <property type="entry name" value="Winged helix-like DNA-binding domain superfamily/Winged helix DNA-binding domain"/>
    <property type="match status" value="1"/>
</dbReference>
<dbReference type="InterPro" id="IPR007737">
    <property type="entry name" value="Mga_HTH"/>
</dbReference>
<organism evidence="4 5">
    <name type="scientific">Enterococcus mundtii</name>
    <dbReference type="NCBI Taxonomy" id="53346"/>
    <lineage>
        <taxon>Bacteria</taxon>
        <taxon>Bacillati</taxon>
        <taxon>Bacillota</taxon>
        <taxon>Bacilli</taxon>
        <taxon>Lactobacillales</taxon>
        <taxon>Enterococcaceae</taxon>
        <taxon>Enterococcus</taxon>
    </lineage>
</organism>
<sequence length="493" mass="58273">MKSKQLLFISDPAIKRIFQILDYIEIEQRFTIEELSKINNISSRTTIKDIKFIKEHFGDSIELIHDRSGYKFEEKSINIYSKNKMKLLENEVLFYLIGKIFYGKTESISELAYKHGFSETAFRRLLKQCAPVLSSYGLTWKLHPLDIEGDEASLRKFFKDFYYEGYKNPFMLIPDQDMRNLCIENFDKFEISSGTTTTSFQYTCFIAIQRFINGKKISIPPNLLEKAYQETDFTLLCSFLQAINELYNITLSREECAWIFLVSISRRTLKEVKKEHNFYDRFNSWPEIEEITNLYLSKQKLSLNIQKRIKIFIQTFFLSLKINDLLSPSLNKVNKKIIDTAENLYQSDFNKNINFIKEINVYLELSEEYLKDISASLTLLKLILEDIYKPKLNIAFIFEGDHFIVQMLQTQVNKIFNMHSVIFLPTWYLSKERLLEKSIDLYVTNYENYMPTCIKSTNYILIKSIPDERDWKRVIGELNSFQANLIGLLKDTQ</sequence>
<evidence type="ECO:0000313" key="5">
    <source>
        <dbReference type="Proteomes" id="UP000195024"/>
    </source>
</evidence>
<reference evidence="4 5" key="1">
    <citation type="submission" date="2017-05" db="EMBL/GenBank/DDBJ databases">
        <title>The Genome Sequence of Enterococcus mundtii 6B1_DIV0119.</title>
        <authorList>
            <consortium name="The Broad Institute Genomics Platform"/>
            <consortium name="The Broad Institute Genomic Center for Infectious Diseases"/>
            <person name="Earl A."/>
            <person name="Manson A."/>
            <person name="Schwartman J."/>
            <person name="Gilmore M."/>
            <person name="Abouelleil A."/>
            <person name="Cao P."/>
            <person name="Chapman S."/>
            <person name="Cusick C."/>
            <person name="Shea T."/>
            <person name="Young S."/>
            <person name="Neafsey D."/>
            <person name="Nusbaum C."/>
            <person name="Birren B."/>
        </authorList>
    </citation>
    <scope>NUCLEOTIDE SEQUENCE [LARGE SCALE GENOMIC DNA]</scope>
    <source>
        <strain evidence="4 5">6B1_DIV0119</strain>
    </source>
</reference>
<dbReference type="PANTHER" id="PTHR30185:SF18">
    <property type="entry name" value="TRANSCRIPTIONAL REGULATOR MTLR"/>
    <property type="match status" value="1"/>
</dbReference>
<dbReference type="EMBL" id="NGMS01000006">
    <property type="protein sequence ID" value="OTP22189.1"/>
    <property type="molecule type" value="Genomic_DNA"/>
</dbReference>
<dbReference type="InterPro" id="IPR050661">
    <property type="entry name" value="BglG_antiterminators"/>
</dbReference>
<dbReference type="RefSeq" id="WP_086335652.1">
    <property type="nucleotide sequence ID" value="NZ_NGMS01000006.1"/>
</dbReference>
<evidence type="ECO:0000313" key="4">
    <source>
        <dbReference type="EMBL" id="OTP22189.1"/>
    </source>
</evidence>
<dbReference type="InterPro" id="IPR036388">
    <property type="entry name" value="WH-like_DNA-bd_sf"/>
</dbReference>
<comment type="caution">
    <text evidence="4">The sequence shown here is derived from an EMBL/GenBank/DDBJ whole genome shotgun (WGS) entry which is preliminary data.</text>
</comment>
<evidence type="ECO:0000256" key="2">
    <source>
        <dbReference type="ARBA" id="ARBA00023163"/>
    </source>
</evidence>
<dbReference type="Pfam" id="PF05043">
    <property type="entry name" value="Mga"/>
    <property type="match status" value="1"/>
</dbReference>
<proteinExistence type="predicted"/>
<evidence type="ECO:0000256" key="1">
    <source>
        <dbReference type="ARBA" id="ARBA00023015"/>
    </source>
</evidence>
<protein>
    <recommendedName>
        <fullName evidence="3">Mga helix-turn-helix domain-containing protein</fullName>
    </recommendedName>
</protein>
<dbReference type="AlphaFoldDB" id="A0A242KM21"/>
<dbReference type="Proteomes" id="UP000195024">
    <property type="component" value="Unassembled WGS sequence"/>
</dbReference>
<accession>A0A242KM21</accession>
<evidence type="ECO:0000259" key="3">
    <source>
        <dbReference type="Pfam" id="PF05043"/>
    </source>
</evidence>
<keyword evidence="1" id="KW-0805">Transcription regulation</keyword>
<gene>
    <name evidence="4" type="ORF">A5802_003194</name>
</gene>